<dbReference type="PIRSF" id="PIRSF002070">
    <property type="entry name" value="SSB"/>
    <property type="match status" value="1"/>
</dbReference>
<dbReference type="GO" id="GO:0009295">
    <property type="term" value="C:nucleoid"/>
    <property type="evidence" value="ECO:0007669"/>
    <property type="project" value="TreeGrafter"/>
</dbReference>
<name>A0A5C6ZGP6_9FLAO</name>
<dbReference type="InterPro" id="IPR000424">
    <property type="entry name" value="Primosome_PriB/ssb"/>
</dbReference>
<evidence type="ECO:0000256" key="2">
    <source>
        <dbReference type="HAMAP-Rule" id="MF_00984"/>
    </source>
</evidence>
<reference evidence="4 5" key="1">
    <citation type="submission" date="2019-08" db="EMBL/GenBank/DDBJ databases">
        <title>Genomes of Subsaximicrobium wynnwilliamsii strains.</title>
        <authorList>
            <person name="Bowman J.P."/>
        </authorList>
    </citation>
    <scope>NUCLEOTIDE SEQUENCE [LARGE SCALE GENOMIC DNA]</scope>
    <source>
        <strain evidence="4 5">2-80-2</strain>
    </source>
</reference>
<sequence length="118" mass="13143">MSTLRNKVQLIGNVGNEPEITNLESGKKVARFSIATNEFHKNPNGEKEQNTQWHNIVAWGKIAEIVEKYVGKGKEVALEGKLTSRSYETKEGEKRFITEVVIDEILLLGIKGDDSSNG</sequence>
<dbReference type="EMBL" id="VORO01000008">
    <property type="protein sequence ID" value="TXD89293.1"/>
    <property type="molecule type" value="Genomic_DNA"/>
</dbReference>
<dbReference type="OrthoDB" id="9809878at2"/>
<dbReference type="Gene3D" id="2.40.50.140">
    <property type="entry name" value="Nucleic acid-binding proteins"/>
    <property type="match status" value="1"/>
</dbReference>
<keyword evidence="1 2" id="KW-0238">DNA-binding</keyword>
<dbReference type="SUPFAM" id="SSF50249">
    <property type="entry name" value="Nucleic acid-binding proteins"/>
    <property type="match status" value="1"/>
</dbReference>
<comment type="caution">
    <text evidence="4">The sequence shown here is derived from an EMBL/GenBank/DDBJ whole genome shotgun (WGS) entry which is preliminary data.</text>
</comment>
<dbReference type="CDD" id="cd04496">
    <property type="entry name" value="SSB_OBF"/>
    <property type="match status" value="1"/>
</dbReference>
<proteinExistence type="inferred from homology"/>
<dbReference type="InterPro" id="IPR011344">
    <property type="entry name" value="ssDNA-bd"/>
</dbReference>
<dbReference type="PANTHER" id="PTHR10302">
    <property type="entry name" value="SINGLE-STRANDED DNA-BINDING PROTEIN"/>
    <property type="match status" value="1"/>
</dbReference>
<accession>A0A5C6ZGP6</accession>
<comment type="caution">
    <text evidence="2">Lacks conserved residue(s) required for the propagation of feature annotation.</text>
</comment>
<dbReference type="PANTHER" id="PTHR10302:SF0">
    <property type="entry name" value="SINGLE-STRANDED DNA-BINDING PROTEIN, MITOCHONDRIAL"/>
    <property type="match status" value="1"/>
</dbReference>
<comment type="subunit">
    <text evidence="2">Homotetramer.</text>
</comment>
<gene>
    <name evidence="4" type="ORF">ESY86_09645</name>
</gene>
<organism evidence="4 5">
    <name type="scientific">Subsaximicrobium wynnwilliamsii</name>
    <dbReference type="NCBI Taxonomy" id="291179"/>
    <lineage>
        <taxon>Bacteria</taxon>
        <taxon>Pseudomonadati</taxon>
        <taxon>Bacteroidota</taxon>
        <taxon>Flavobacteriia</taxon>
        <taxon>Flavobacteriales</taxon>
        <taxon>Flavobacteriaceae</taxon>
        <taxon>Subsaximicrobium</taxon>
    </lineage>
</organism>
<dbReference type="AlphaFoldDB" id="A0A5C6ZGP6"/>
<dbReference type="InterPro" id="IPR012340">
    <property type="entry name" value="NA-bd_OB-fold"/>
</dbReference>
<protein>
    <recommendedName>
        <fullName evidence="2 3">Single-stranded DNA-binding protein</fullName>
        <shortName evidence="2">SSB</shortName>
    </recommendedName>
</protein>
<dbReference type="HAMAP" id="MF_00984">
    <property type="entry name" value="SSB"/>
    <property type="match status" value="1"/>
</dbReference>
<dbReference type="PROSITE" id="PS50935">
    <property type="entry name" value="SSB"/>
    <property type="match status" value="1"/>
</dbReference>
<dbReference type="Pfam" id="PF00436">
    <property type="entry name" value="SSB"/>
    <property type="match status" value="1"/>
</dbReference>
<dbReference type="Proteomes" id="UP000321578">
    <property type="component" value="Unassembled WGS sequence"/>
</dbReference>
<evidence type="ECO:0000256" key="1">
    <source>
        <dbReference type="ARBA" id="ARBA00023125"/>
    </source>
</evidence>
<evidence type="ECO:0000313" key="4">
    <source>
        <dbReference type="EMBL" id="TXD89293.1"/>
    </source>
</evidence>
<keyword evidence="5" id="KW-1185">Reference proteome</keyword>
<dbReference type="GO" id="GO:0006260">
    <property type="term" value="P:DNA replication"/>
    <property type="evidence" value="ECO:0007669"/>
    <property type="project" value="InterPro"/>
</dbReference>
<evidence type="ECO:0000313" key="5">
    <source>
        <dbReference type="Proteomes" id="UP000321578"/>
    </source>
</evidence>
<dbReference type="GO" id="GO:0003697">
    <property type="term" value="F:single-stranded DNA binding"/>
    <property type="evidence" value="ECO:0007669"/>
    <property type="project" value="UniProtKB-UniRule"/>
</dbReference>
<dbReference type="RefSeq" id="WP_147086372.1">
    <property type="nucleotide sequence ID" value="NZ_VORM01000008.1"/>
</dbReference>
<evidence type="ECO:0000256" key="3">
    <source>
        <dbReference type="PIRNR" id="PIRNR002070"/>
    </source>
</evidence>
<dbReference type="NCBIfam" id="TIGR00621">
    <property type="entry name" value="ssb"/>
    <property type="match status" value="1"/>
</dbReference>